<proteinExistence type="predicted"/>
<protein>
    <submittedName>
        <fullName evidence="1">Uncharacterized protein</fullName>
    </submittedName>
</protein>
<organism evidence="1 2">
    <name type="scientific">Priestia megaterium Q3</name>
    <dbReference type="NCBI Taxonomy" id="1452722"/>
    <lineage>
        <taxon>Bacteria</taxon>
        <taxon>Bacillati</taxon>
        <taxon>Bacillota</taxon>
        <taxon>Bacilli</taxon>
        <taxon>Bacillales</taxon>
        <taxon>Bacillaceae</taxon>
        <taxon>Priestia</taxon>
    </lineage>
</organism>
<name>A0A806U8A6_PRIMG</name>
<dbReference type="Proteomes" id="UP000036410">
    <property type="component" value="Chromosome"/>
</dbReference>
<gene>
    <name evidence="1" type="ORF">AS52_01830</name>
</gene>
<sequence>MFESQPTNKDLINKLEDVLKGDVSREQFNMWAYKWVQNLDNRSNLSLNENQLHEYFIFLLGIDLEMEPDIYFYDNRQIQEWIEKIKHGIQLS</sequence>
<dbReference type="EMBL" id="CP010586">
    <property type="protein sequence ID" value="AKP76795.1"/>
    <property type="molecule type" value="Genomic_DNA"/>
</dbReference>
<evidence type="ECO:0000313" key="2">
    <source>
        <dbReference type="Proteomes" id="UP000036410"/>
    </source>
</evidence>
<evidence type="ECO:0000313" key="1">
    <source>
        <dbReference type="EMBL" id="AKP76795.1"/>
    </source>
</evidence>
<reference evidence="1 2" key="1">
    <citation type="submission" date="2015-01" db="EMBL/GenBank/DDBJ databases">
        <title>Genome sequence of bacillus megaterium Q3.</title>
        <authorList>
            <person name="Wang Y."/>
            <person name="Luo K."/>
            <person name="Bai L."/>
            <person name="Luo F."/>
        </authorList>
    </citation>
    <scope>NUCLEOTIDE SEQUENCE [LARGE SCALE GENOMIC DNA]</scope>
    <source>
        <strain evidence="1 2">Q3</strain>
    </source>
</reference>
<dbReference type="AlphaFoldDB" id="A0A806U8A6"/>
<accession>A0A806U8A6</accession>
<dbReference type="GeneID" id="48012395"/>
<dbReference type="RefSeq" id="WP_033578673.1">
    <property type="nucleotide sequence ID" value="NZ_CP010586.1"/>
</dbReference>